<protein>
    <submittedName>
        <fullName evidence="1">Uncharacterized protein</fullName>
    </submittedName>
</protein>
<dbReference type="EMBL" id="LR796790">
    <property type="protein sequence ID" value="CAB4166118.1"/>
    <property type="molecule type" value="Genomic_DNA"/>
</dbReference>
<sequence>MSKYKLYQWCAVQEKVVPVEEVMVRVHANAAHCFIHDEMPPTRNPLNPKEIYTSKSKLRAAYKAAGAEEVGTEFERGYNPDRHAEEREKKVVSNFMRQVRDRLNG</sequence>
<proteinExistence type="predicted"/>
<gene>
    <name evidence="1" type="ORF">UFOVP851_10</name>
</gene>
<reference evidence="1" key="1">
    <citation type="submission" date="2020-04" db="EMBL/GenBank/DDBJ databases">
        <authorList>
            <person name="Chiriac C."/>
            <person name="Salcher M."/>
            <person name="Ghai R."/>
            <person name="Kavagutti S V."/>
        </authorList>
    </citation>
    <scope>NUCLEOTIDE SEQUENCE</scope>
</reference>
<organism evidence="1">
    <name type="scientific">uncultured Caudovirales phage</name>
    <dbReference type="NCBI Taxonomy" id="2100421"/>
    <lineage>
        <taxon>Viruses</taxon>
        <taxon>Duplodnaviria</taxon>
        <taxon>Heunggongvirae</taxon>
        <taxon>Uroviricota</taxon>
        <taxon>Caudoviricetes</taxon>
        <taxon>Peduoviridae</taxon>
        <taxon>Maltschvirus</taxon>
        <taxon>Maltschvirus maltsch</taxon>
    </lineage>
</organism>
<evidence type="ECO:0000313" key="1">
    <source>
        <dbReference type="EMBL" id="CAB4166118.1"/>
    </source>
</evidence>
<name>A0A6J5PA91_9CAUD</name>
<accession>A0A6J5PA91</accession>